<dbReference type="EMBL" id="BLLK01000027">
    <property type="protein sequence ID" value="GFH48178.1"/>
    <property type="molecule type" value="Genomic_DNA"/>
</dbReference>
<gene>
    <name evidence="4" type="ORF">CTEN210_04654</name>
</gene>
<evidence type="ECO:0000256" key="1">
    <source>
        <dbReference type="SAM" id="MobiDB-lite"/>
    </source>
</evidence>
<sequence>MVYKLRLSRPARSSHNASNTEGRSVTEHPSVSGPLQTIDRNHNSPSRSPMKKVRKASKIVMGIIDSPRRAFKKRIAGNENQHGNIPIEFPDISDVNMESCHSVQSKRQNVLLWLEESAPHDILPKILAFTGPKKVRALMQVNKSWNAICDSEAVFRTLSEDYGKWVHSEQEEDSPMMGQDDRFWKNYYSNNPIVPLDFSTIPIAAASRCRLETWGGRQYFQCDKNVRILVQPGLHVLEREVLVETVGNASFVVENHTKCSNSIEPMEFSSRPSTPSSVTSSNSSHSSSSSPARRRLNSGIRNLLSCRSFAGVEEEDHTELLGKLENLERATIVLTTKRKDCPIFHVREGHMRLVGLELMHCCGGTDIWNGNTAVQIQPRLDENNRPLLPRRSSQIPTAFIKECRIMSASGRGIVTIDGSRALVQDCHIHRCAATGIYIGGNGSVAKIYNCDIVNNGIGNQVARRGIARGHSGVYLEQGAALLSDCNISHNALTGVSAVSPNNAILKLENSDLVGNASHQLEMPPQGSVSYRKSSEENNTIEQDGTMRVRSKFKVEEEMI</sequence>
<dbReference type="Gene3D" id="1.20.1280.50">
    <property type="match status" value="1"/>
</dbReference>
<dbReference type="InterPro" id="IPR001810">
    <property type="entry name" value="F-box_dom"/>
</dbReference>
<dbReference type="InterPro" id="IPR011050">
    <property type="entry name" value="Pectin_lyase_fold/virulence"/>
</dbReference>
<feature type="region of interest" description="Disordered" evidence="1">
    <location>
        <begin position="1"/>
        <end position="54"/>
    </location>
</feature>
<dbReference type="SMART" id="SM00710">
    <property type="entry name" value="PbH1"/>
    <property type="match status" value="3"/>
</dbReference>
<dbReference type="SUPFAM" id="SSF81383">
    <property type="entry name" value="F-box domain"/>
    <property type="match status" value="1"/>
</dbReference>
<feature type="region of interest" description="Disordered" evidence="1">
    <location>
        <begin position="520"/>
        <end position="539"/>
    </location>
</feature>
<dbReference type="AlphaFoldDB" id="A0AAD3CM48"/>
<dbReference type="Proteomes" id="UP001054902">
    <property type="component" value="Unassembled WGS sequence"/>
</dbReference>
<feature type="compositionally biased region" description="Low complexity" evidence="1">
    <location>
        <begin position="269"/>
        <end position="291"/>
    </location>
</feature>
<feature type="compositionally biased region" description="Polar residues" evidence="1">
    <location>
        <begin position="526"/>
        <end position="539"/>
    </location>
</feature>
<dbReference type="Pfam" id="PF13229">
    <property type="entry name" value="Beta_helix"/>
    <property type="match status" value="1"/>
</dbReference>
<comment type="caution">
    <text evidence="4">The sequence shown here is derived from an EMBL/GenBank/DDBJ whole genome shotgun (WGS) entry which is preliminary data.</text>
</comment>
<keyword evidence="5" id="KW-1185">Reference proteome</keyword>
<feature type="region of interest" description="Disordered" evidence="1">
    <location>
        <begin position="263"/>
        <end position="294"/>
    </location>
</feature>
<dbReference type="SUPFAM" id="SSF51126">
    <property type="entry name" value="Pectin lyase-like"/>
    <property type="match status" value="1"/>
</dbReference>
<evidence type="ECO:0000313" key="4">
    <source>
        <dbReference type="EMBL" id="GFH48178.1"/>
    </source>
</evidence>
<evidence type="ECO:0000259" key="3">
    <source>
        <dbReference type="Pfam" id="PF13229"/>
    </source>
</evidence>
<proteinExistence type="predicted"/>
<evidence type="ECO:0008006" key="6">
    <source>
        <dbReference type="Google" id="ProtNLM"/>
    </source>
</evidence>
<dbReference type="InterPro" id="IPR036047">
    <property type="entry name" value="F-box-like_dom_sf"/>
</dbReference>
<dbReference type="Gene3D" id="2.160.20.10">
    <property type="entry name" value="Single-stranded right-handed beta-helix, Pectin lyase-like"/>
    <property type="match status" value="1"/>
</dbReference>
<evidence type="ECO:0000313" key="5">
    <source>
        <dbReference type="Proteomes" id="UP001054902"/>
    </source>
</evidence>
<protein>
    <recommendedName>
        <fullName evidence="6">F-box domain-containing protein</fullName>
    </recommendedName>
</protein>
<reference evidence="4 5" key="1">
    <citation type="journal article" date="2021" name="Sci. Rep.">
        <title>The genome of the diatom Chaetoceros tenuissimus carries an ancient integrated fragment of an extant virus.</title>
        <authorList>
            <person name="Hongo Y."/>
            <person name="Kimura K."/>
            <person name="Takaki Y."/>
            <person name="Yoshida Y."/>
            <person name="Baba S."/>
            <person name="Kobayashi G."/>
            <person name="Nagasaki K."/>
            <person name="Hano T."/>
            <person name="Tomaru Y."/>
        </authorList>
    </citation>
    <scope>NUCLEOTIDE SEQUENCE [LARGE SCALE GENOMIC DNA]</scope>
    <source>
        <strain evidence="4 5">NIES-3715</strain>
    </source>
</reference>
<feature type="domain" description="Right handed beta helix" evidence="3">
    <location>
        <begin position="398"/>
        <end position="540"/>
    </location>
</feature>
<name>A0AAD3CM48_9STRA</name>
<dbReference type="Pfam" id="PF00646">
    <property type="entry name" value="F-box"/>
    <property type="match status" value="1"/>
</dbReference>
<dbReference type="InterPro" id="IPR006626">
    <property type="entry name" value="PbH1"/>
</dbReference>
<accession>A0AAD3CM48</accession>
<dbReference type="CDD" id="cd09917">
    <property type="entry name" value="F-box_SF"/>
    <property type="match status" value="1"/>
</dbReference>
<organism evidence="4 5">
    <name type="scientific">Chaetoceros tenuissimus</name>
    <dbReference type="NCBI Taxonomy" id="426638"/>
    <lineage>
        <taxon>Eukaryota</taxon>
        <taxon>Sar</taxon>
        <taxon>Stramenopiles</taxon>
        <taxon>Ochrophyta</taxon>
        <taxon>Bacillariophyta</taxon>
        <taxon>Coscinodiscophyceae</taxon>
        <taxon>Chaetocerotophycidae</taxon>
        <taxon>Chaetocerotales</taxon>
        <taxon>Chaetocerotaceae</taxon>
        <taxon>Chaetoceros</taxon>
    </lineage>
</organism>
<dbReference type="InterPro" id="IPR012334">
    <property type="entry name" value="Pectin_lyas_fold"/>
</dbReference>
<feature type="compositionally biased region" description="Polar residues" evidence="1">
    <location>
        <begin position="11"/>
        <end position="35"/>
    </location>
</feature>
<evidence type="ECO:0000259" key="2">
    <source>
        <dbReference type="Pfam" id="PF00646"/>
    </source>
</evidence>
<dbReference type="InterPro" id="IPR039448">
    <property type="entry name" value="Beta_helix"/>
</dbReference>
<feature type="domain" description="F-box" evidence="2">
    <location>
        <begin position="119"/>
        <end position="154"/>
    </location>
</feature>